<evidence type="ECO:0000256" key="1">
    <source>
        <dbReference type="SAM" id="MobiDB-lite"/>
    </source>
</evidence>
<feature type="compositionally biased region" description="Polar residues" evidence="1">
    <location>
        <begin position="190"/>
        <end position="202"/>
    </location>
</feature>
<keyword evidence="3" id="KW-1185">Reference proteome</keyword>
<sequence length="278" mass="31175">MLNVLIAAISMCDIKHSAVVHTISRALLILNKSRCCNIGLVQRILMCDATRLCDRTVICSYLLNPLTLGLALKDVKKAQFEDLINTVRILLDIVEHLKDTVSDADSSHKNSLSSFGQMSSRRVSMSSSNLPLVMVTAARPTCSSFGYDSSLRKISCLSVDGRLDDRSQITSKMNSKSSLESNLSLKLGNTSDASDEQQSSSLMERRRQSWLDTDISHLIDQPVTERVIHERKRCESERRWRMSSPAMDEVSRTSQPTRPNSFTNLGHNLACTLWKSFY</sequence>
<dbReference type="AlphaFoldDB" id="A0A3P6TEK0"/>
<feature type="compositionally biased region" description="Polar residues" evidence="1">
    <location>
        <begin position="252"/>
        <end position="261"/>
    </location>
</feature>
<protein>
    <submittedName>
        <fullName evidence="2">Uncharacterized protein</fullName>
    </submittedName>
</protein>
<dbReference type="Proteomes" id="UP000277928">
    <property type="component" value="Unassembled WGS sequence"/>
</dbReference>
<dbReference type="EMBL" id="UYRX01000536">
    <property type="protein sequence ID" value="VDK83537.1"/>
    <property type="molecule type" value="Genomic_DNA"/>
</dbReference>
<feature type="region of interest" description="Disordered" evidence="1">
    <location>
        <begin position="168"/>
        <end position="206"/>
    </location>
</feature>
<organism evidence="2 3">
    <name type="scientific">Litomosoides sigmodontis</name>
    <name type="common">Filarial nematode worm</name>
    <dbReference type="NCBI Taxonomy" id="42156"/>
    <lineage>
        <taxon>Eukaryota</taxon>
        <taxon>Metazoa</taxon>
        <taxon>Ecdysozoa</taxon>
        <taxon>Nematoda</taxon>
        <taxon>Chromadorea</taxon>
        <taxon>Rhabditida</taxon>
        <taxon>Spirurina</taxon>
        <taxon>Spiruromorpha</taxon>
        <taxon>Filarioidea</taxon>
        <taxon>Onchocercidae</taxon>
        <taxon>Litomosoides</taxon>
    </lineage>
</organism>
<name>A0A3P6TEK0_LITSI</name>
<feature type="compositionally biased region" description="Low complexity" evidence="1">
    <location>
        <begin position="171"/>
        <end position="189"/>
    </location>
</feature>
<dbReference type="OrthoDB" id="5843673at2759"/>
<evidence type="ECO:0000313" key="3">
    <source>
        <dbReference type="Proteomes" id="UP000277928"/>
    </source>
</evidence>
<evidence type="ECO:0000313" key="2">
    <source>
        <dbReference type="EMBL" id="VDK83537.1"/>
    </source>
</evidence>
<feature type="region of interest" description="Disordered" evidence="1">
    <location>
        <begin position="239"/>
        <end position="261"/>
    </location>
</feature>
<reference evidence="2 3" key="1">
    <citation type="submission" date="2018-08" db="EMBL/GenBank/DDBJ databases">
        <authorList>
            <person name="Laetsch R D."/>
            <person name="Stevens L."/>
            <person name="Kumar S."/>
            <person name="Blaxter L. M."/>
        </authorList>
    </citation>
    <scope>NUCLEOTIDE SEQUENCE [LARGE SCALE GENOMIC DNA]</scope>
</reference>
<proteinExistence type="predicted"/>
<gene>
    <name evidence="2" type="ORF">NLS_LOCUS6254</name>
</gene>
<accession>A0A3P6TEK0</accession>